<dbReference type="OrthoDB" id="9803927at2"/>
<dbReference type="PANTHER" id="PTHR11575:SF42">
    <property type="entry name" value="SULFUR OXIDATION PROTEIN SOXB"/>
    <property type="match status" value="1"/>
</dbReference>
<feature type="chain" id="PRO_5020213701" evidence="1">
    <location>
        <begin position="25"/>
        <end position="621"/>
    </location>
</feature>
<evidence type="ECO:0000256" key="1">
    <source>
        <dbReference type="SAM" id="SignalP"/>
    </source>
</evidence>
<comment type="caution">
    <text evidence="3">The sequence shown here is derived from an EMBL/GenBank/DDBJ whole genome shotgun (WGS) entry which is preliminary data.</text>
</comment>
<dbReference type="PANTHER" id="PTHR11575">
    <property type="entry name" value="5'-NUCLEOTIDASE-RELATED"/>
    <property type="match status" value="1"/>
</dbReference>
<evidence type="ECO:0000313" key="4">
    <source>
        <dbReference type="Proteomes" id="UP000295367"/>
    </source>
</evidence>
<gene>
    <name evidence="3" type="ORF">EDC63_102149</name>
</gene>
<organism evidence="3 4">
    <name type="scientific">Sulfurirhabdus autotrophica</name>
    <dbReference type="NCBI Taxonomy" id="1706046"/>
    <lineage>
        <taxon>Bacteria</taxon>
        <taxon>Pseudomonadati</taxon>
        <taxon>Pseudomonadota</taxon>
        <taxon>Betaproteobacteria</taxon>
        <taxon>Nitrosomonadales</taxon>
        <taxon>Sulfuricellaceae</taxon>
        <taxon>Sulfurirhabdus</taxon>
    </lineage>
</organism>
<dbReference type="AlphaFoldDB" id="A0A4V2W2W4"/>
<dbReference type="InterPro" id="IPR006179">
    <property type="entry name" value="5_nucleotidase/apyrase"/>
</dbReference>
<dbReference type="RefSeq" id="WP_124947059.1">
    <property type="nucleotide sequence ID" value="NZ_BHVT01000057.1"/>
</dbReference>
<accession>A0A4V2W2W4</accession>
<dbReference type="InterPro" id="IPR029052">
    <property type="entry name" value="Metallo-depent_PP-like"/>
</dbReference>
<dbReference type="Pfam" id="PF02872">
    <property type="entry name" value="5_nucleotid_C"/>
    <property type="match status" value="1"/>
</dbReference>
<keyword evidence="1" id="KW-0732">Signal</keyword>
<sequence>MKIASFAGKLTMLTGMLISASVYAGSGTVTLIHSGDIHGHLIPRPNVRSDTTGRMEGGLARMATVINDIRAANPNQTVYFNTGDTLQGSAEAMFTRGQAMIDVVSMLKPDFDAPGNWDYLYGTERFLETFVGTSTVPPLAQWNALAANLYYTCTTVTTLCPDVAGADRPAIGAAALLDPTTPYPTKSGQRVLPPYKVTTVNGVKIGVLGMTTQRGIRAIGPIVTKGFIFTDGSAELPYYINQLRNVEKVDLIVMISELELAKTITLTETIPGVDFVLNADMHERTIKPIVVKTGTVLVEEGQDGTMLGEIQVKVSKGHLTPGDGKVSWTWTPHIITDAITPNLLVAAKIAKVTAPFYGKTFVPGQTVTIGGNTATMLRSCDSVVGYTAVNLHRSNFTDNNTVEGPGVIEGTSHDLIADAMRWAAGSDFATIRGFRYGTHVKPGPITMQDLYHFMPVGARIAKVYPAYGKNLKDQVENSARGSFDTNPQLWTGGWMFGYSGVSYDLDVYQPYGSRGSNIKINGVAIDPADTSVKPYSVAGYWFAQDPNTINNCGACGGTGASVTPLVDELGNPLDVTEIVVRYLKTLPNMTANPQGHRINLLKPLPVPAFANPEIQPLRGAK</sequence>
<keyword evidence="4" id="KW-1185">Reference proteome</keyword>
<dbReference type="Gene3D" id="3.60.21.10">
    <property type="match status" value="1"/>
</dbReference>
<dbReference type="SUPFAM" id="SSF56300">
    <property type="entry name" value="Metallo-dependent phosphatases"/>
    <property type="match status" value="1"/>
</dbReference>
<feature type="domain" description="5'-Nucleotidase C-terminal" evidence="2">
    <location>
        <begin position="400"/>
        <end position="542"/>
    </location>
</feature>
<dbReference type="Proteomes" id="UP000295367">
    <property type="component" value="Unassembled WGS sequence"/>
</dbReference>
<proteinExistence type="predicted"/>
<dbReference type="GO" id="GO:0030288">
    <property type="term" value="C:outer membrane-bounded periplasmic space"/>
    <property type="evidence" value="ECO:0007669"/>
    <property type="project" value="TreeGrafter"/>
</dbReference>
<dbReference type="Gene3D" id="3.90.780.10">
    <property type="entry name" value="5'-Nucleotidase, C-terminal domain"/>
    <property type="match status" value="1"/>
</dbReference>
<evidence type="ECO:0000313" key="3">
    <source>
        <dbReference type="EMBL" id="TCV89629.1"/>
    </source>
</evidence>
<reference evidence="3 4" key="1">
    <citation type="submission" date="2019-03" db="EMBL/GenBank/DDBJ databases">
        <title>Genomic Encyclopedia of Type Strains, Phase IV (KMG-IV): sequencing the most valuable type-strain genomes for metagenomic binning, comparative biology and taxonomic classification.</title>
        <authorList>
            <person name="Goeker M."/>
        </authorList>
    </citation>
    <scope>NUCLEOTIDE SEQUENCE [LARGE SCALE GENOMIC DNA]</scope>
    <source>
        <strain evidence="3 4">DSM 100309</strain>
    </source>
</reference>
<dbReference type="EMBL" id="SMCO01000002">
    <property type="protein sequence ID" value="TCV89629.1"/>
    <property type="molecule type" value="Genomic_DNA"/>
</dbReference>
<name>A0A4V2W2W4_9PROT</name>
<dbReference type="GO" id="GO:0016787">
    <property type="term" value="F:hydrolase activity"/>
    <property type="evidence" value="ECO:0007669"/>
    <property type="project" value="InterPro"/>
</dbReference>
<dbReference type="InterPro" id="IPR036907">
    <property type="entry name" value="5'-Nucleotdase_C_sf"/>
</dbReference>
<evidence type="ECO:0000259" key="2">
    <source>
        <dbReference type="Pfam" id="PF02872"/>
    </source>
</evidence>
<feature type="signal peptide" evidence="1">
    <location>
        <begin position="1"/>
        <end position="24"/>
    </location>
</feature>
<protein>
    <submittedName>
        <fullName evidence="3">2',3'-cyclic-nucleotide 2'-phosphodiesterase (5'-nucleotidase family)</fullName>
    </submittedName>
</protein>
<dbReference type="InterPro" id="IPR008334">
    <property type="entry name" value="5'-Nucleotdase_C"/>
</dbReference>
<dbReference type="SUPFAM" id="SSF55816">
    <property type="entry name" value="5'-nucleotidase (syn. UDP-sugar hydrolase), C-terminal domain"/>
    <property type="match status" value="1"/>
</dbReference>
<dbReference type="GO" id="GO:0009166">
    <property type="term" value="P:nucleotide catabolic process"/>
    <property type="evidence" value="ECO:0007669"/>
    <property type="project" value="InterPro"/>
</dbReference>